<dbReference type="PANTHER" id="PTHR11440">
    <property type="entry name" value="LECITHIN-CHOLESTEROL ACYLTRANSFERASE-RELATED"/>
    <property type="match status" value="1"/>
</dbReference>
<accession>A0A445MVC8</accession>
<name>A0A445MVC8_9BACT</name>
<organism evidence="2">
    <name type="scientific">uncultured Desulfobacterium sp</name>
    <dbReference type="NCBI Taxonomy" id="201089"/>
    <lineage>
        <taxon>Bacteria</taxon>
        <taxon>Pseudomonadati</taxon>
        <taxon>Thermodesulfobacteriota</taxon>
        <taxon>Desulfobacteria</taxon>
        <taxon>Desulfobacterales</taxon>
        <taxon>Desulfobacteriaceae</taxon>
        <taxon>Desulfobacterium</taxon>
        <taxon>environmental samples</taxon>
    </lineage>
</organism>
<dbReference type="InterPro" id="IPR029058">
    <property type="entry name" value="AB_hydrolase_fold"/>
</dbReference>
<dbReference type="Pfam" id="PF05057">
    <property type="entry name" value="DUF676"/>
    <property type="match status" value="1"/>
</dbReference>
<feature type="domain" description="DUF676" evidence="1">
    <location>
        <begin position="39"/>
        <end position="145"/>
    </location>
</feature>
<protein>
    <submittedName>
        <fullName evidence="2">Lipase</fullName>
    </submittedName>
</protein>
<dbReference type="SUPFAM" id="SSF53474">
    <property type="entry name" value="alpha/beta-Hydrolases"/>
    <property type="match status" value="1"/>
</dbReference>
<gene>
    <name evidence="2" type="ORF">PITCH_A190016</name>
</gene>
<dbReference type="AlphaFoldDB" id="A0A445MVC8"/>
<reference evidence="2" key="1">
    <citation type="submission" date="2018-01" db="EMBL/GenBank/DDBJ databases">
        <authorList>
            <person name="Regsiter A."/>
            <person name="William W."/>
        </authorList>
    </citation>
    <scope>NUCLEOTIDE SEQUENCE</scope>
    <source>
        <strain evidence="2">TRIP AH-1</strain>
    </source>
</reference>
<evidence type="ECO:0000259" key="1">
    <source>
        <dbReference type="Pfam" id="PF05057"/>
    </source>
</evidence>
<dbReference type="InterPro" id="IPR007751">
    <property type="entry name" value="DUF676_lipase-like"/>
</dbReference>
<dbReference type="EMBL" id="OJIN01000101">
    <property type="protein sequence ID" value="SPD73440.1"/>
    <property type="molecule type" value="Genomic_DNA"/>
</dbReference>
<dbReference type="Gene3D" id="3.40.50.1820">
    <property type="entry name" value="alpha/beta hydrolase"/>
    <property type="match status" value="1"/>
</dbReference>
<proteinExistence type="predicted"/>
<sequence>MSFPIILAHGITPFDKIIFPFFKRDNSDDDRFHYFKKIRSSLKRHGFEVFHARVNWAGEVKRRAEDLKDQITTITAGFTKWPKVHIIAHSMGGLDSRWMIYNYRMQDRIASLTTIGTPHLGSSYGDHGVKTAKWLIDGLGWLGINIRGFRDLTRKACEEFNRNTLDFEETNGVIYQTIAGVQTIDRIFLPLQRSASIVLKEEGENDGLVSLRSAMWKEKYFIRNIEADHLNEIGWWSNGQARPGFDRTQFEEWIQGVYLDIARGLND</sequence>
<evidence type="ECO:0000313" key="2">
    <source>
        <dbReference type="EMBL" id="SPD73440.1"/>
    </source>
</evidence>